<organism evidence="3 4">
    <name type="scientific">Spongiactinospora rosea</name>
    <dbReference type="NCBI Taxonomy" id="2248750"/>
    <lineage>
        <taxon>Bacteria</taxon>
        <taxon>Bacillati</taxon>
        <taxon>Actinomycetota</taxon>
        <taxon>Actinomycetes</taxon>
        <taxon>Streptosporangiales</taxon>
        <taxon>Streptosporangiaceae</taxon>
        <taxon>Spongiactinospora</taxon>
    </lineage>
</organism>
<feature type="transmembrane region" description="Helical" evidence="2">
    <location>
        <begin position="54"/>
        <end position="72"/>
    </location>
</feature>
<keyword evidence="4" id="KW-1185">Reference proteome</keyword>
<dbReference type="OrthoDB" id="4257445at2"/>
<name>A0A366LSC4_9ACTN</name>
<accession>A0A366LSC4</accession>
<evidence type="ECO:0000313" key="4">
    <source>
        <dbReference type="Proteomes" id="UP000253303"/>
    </source>
</evidence>
<dbReference type="EMBL" id="QMEY01000018">
    <property type="protein sequence ID" value="RBQ16214.1"/>
    <property type="molecule type" value="Genomic_DNA"/>
</dbReference>
<comment type="caution">
    <text evidence="3">The sequence shown here is derived from an EMBL/GenBank/DDBJ whole genome shotgun (WGS) entry which is preliminary data.</text>
</comment>
<dbReference type="Proteomes" id="UP000253303">
    <property type="component" value="Unassembled WGS sequence"/>
</dbReference>
<feature type="region of interest" description="Disordered" evidence="1">
    <location>
        <begin position="73"/>
        <end position="94"/>
    </location>
</feature>
<proteinExistence type="predicted"/>
<gene>
    <name evidence="3" type="ORF">DP939_31890</name>
</gene>
<evidence type="ECO:0000256" key="1">
    <source>
        <dbReference type="SAM" id="MobiDB-lite"/>
    </source>
</evidence>
<keyword evidence="2" id="KW-0472">Membrane</keyword>
<evidence type="ECO:0000256" key="2">
    <source>
        <dbReference type="SAM" id="Phobius"/>
    </source>
</evidence>
<protein>
    <submittedName>
        <fullName evidence="3">Uncharacterized protein</fullName>
    </submittedName>
</protein>
<dbReference type="RefSeq" id="WP_113984535.1">
    <property type="nucleotide sequence ID" value="NZ_QMEY01000018.1"/>
</dbReference>
<dbReference type="AlphaFoldDB" id="A0A366LSC4"/>
<keyword evidence="2" id="KW-1133">Transmembrane helix</keyword>
<keyword evidence="2" id="KW-0812">Transmembrane</keyword>
<reference evidence="3 4" key="1">
    <citation type="submission" date="2018-06" db="EMBL/GenBank/DDBJ databases">
        <title>Sphaerisporangium craniellae sp. nov., isolated from a marine sponge in the South China Sea.</title>
        <authorList>
            <person name="Li L."/>
        </authorList>
    </citation>
    <scope>NUCLEOTIDE SEQUENCE [LARGE SCALE GENOMIC DNA]</scope>
    <source>
        <strain evidence="3 4">LHW63015</strain>
    </source>
</reference>
<evidence type="ECO:0000313" key="3">
    <source>
        <dbReference type="EMBL" id="RBQ16214.1"/>
    </source>
</evidence>
<sequence>MSRERLPRTLGFAATVVGLFIGLSPIPHNGDNTCGSAFVPDGYFQCPADQNARRLLAGIFLIPGLIMIIAGGGGKGRKKGGSDDPPGPERWQPGDLVIDARGRLFVRADGEDERLGRPWALPAHDTLDMSGRPMVPRGVAGEWEPTRPLALLVRHGRPSRT</sequence>